<dbReference type="Gene3D" id="3.40.710.10">
    <property type="entry name" value="DD-peptidase/beta-lactamase superfamily"/>
    <property type="match status" value="1"/>
</dbReference>
<dbReference type="GO" id="GO:0005886">
    <property type="term" value="C:plasma membrane"/>
    <property type="evidence" value="ECO:0007669"/>
    <property type="project" value="UniProtKB-SubCell"/>
</dbReference>
<protein>
    <submittedName>
        <fullName evidence="20">Monofunctional biosynthetic peptidoglycan transglycosylase</fullName>
    </submittedName>
</protein>
<evidence type="ECO:0000256" key="15">
    <source>
        <dbReference type="ARBA" id="ARBA00034000"/>
    </source>
</evidence>
<dbReference type="Gene3D" id="1.10.3810.10">
    <property type="entry name" value="Biosynthetic peptidoglycan transglycosylase-like"/>
    <property type="match status" value="1"/>
</dbReference>
<comment type="catalytic activity">
    <reaction evidence="16">
        <text>[GlcNAc-(1-&gt;4)-Mur2Ac(oyl-L-Ala-gamma-D-Glu-L-Lys-D-Ala-D-Ala)](n)-di-trans,octa-cis-undecaprenyl diphosphate + beta-D-GlcNAc-(1-&gt;4)-Mur2Ac(oyl-L-Ala-gamma-D-Glu-L-Lys-D-Ala-D-Ala)-di-trans,octa-cis-undecaprenyl diphosphate = [GlcNAc-(1-&gt;4)-Mur2Ac(oyl-L-Ala-gamma-D-Glu-L-Lys-D-Ala-D-Ala)](n+1)-di-trans,octa-cis-undecaprenyl diphosphate + di-trans,octa-cis-undecaprenyl diphosphate + H(+)</text>
        <dbReference type="Rhea" id="RHEA:23708"/>
        <dbReference type="Rhea" id="RHEA-COMP:9602"/>
        <dbReference type="Rhea" id="RHEA-COMP:9603"/>
        <dbReference type="ChEBI" id="CHEBI:15378"/>
        <dbReference type="ChEBI" id="CHEBI:58405"/>
        <dbReference type="ChEBI" id="CHEBI:60033"/>
        <dbReference type="ChEBI" id="CHEBI:78435"/>
        <dbReference type="EC" id="2.4.99.28"/>
    </reaction>
</comment>
<keyword evidence="17" id="KW-1133">Transmembrane helix</keyword>
<evidence type="ECO:0000256" key="16">
    <source>
        <dbReference type="ARBA" id="ARBA00049902"/>
    </source>
</evidence>
<dbReference type="InterPro" id="IPR036950">
    <property type="entry name" value="PBP_transglycosylase"/>
</dbReference>
<evidence type="ECO:0000256" key="3">
    <source>
        <dbReference type="ARBA" id="ARBA00007739"/>
    </source>
</evidence>
<accession>A0A2A2IJW2</accession>
<keyword evidence="14" id="KW-0961">Cell wall biogenesis/degradation</keyword>
<feature type="domain" description="Penicillin-binding protein transpeptidase" evidence="18">
    <location>
        <begin position="320"/>
        <end position="563"/>
    </location>
</feature>
<dbReference type="InterPro" id="IPR012338">
    <property type="entry name" value="Beta-lactam/transpept-like"/>
</dbReference>
<dbReference type="Proteomes" id="UP000218887">
    <property type="component" value="Unassembled WGS sequence"/>
</dbReference>
<evidence type="ECO:0000256" key="9">
    <source>
        <dbReference type="ARBA" id="ARBA00022801"/>
    </source>
</evidence>
<keyword evidence="7" id="KW-0328">Glycosyltransferase</keyword>
<dbReference type="FunFam" id="1.10.3810.10:FF:000001">
    <property type="entry name" value="Penicillin-binding protein 1A"/>
    <property type="match status" value="1"/>
</dbReference>
<evidence type="ECO:0000259" key="19">
    <source>
        <dbReference type="Pfam" id="PF00912"/>
    </source>
</evidence>
<evidence type="ECO:0000256" key="11">
    <source>
        <dbReference type="ARBA" id="ARBA00022984"/>
    </source>
</evidence>
<dbReference type="GO" id="GO:0008955">
    <property type="term" value="F:peptidoglycan glycosyltransferase activity"/>
    <property type="evidence" value="ECO:0007669"/>
    <property type="project" value="UniProtKB-EC"/>
</dbReference>
<keyword evidence="10" id="KW-0133">Cell shape</keyword>
<dbReference type="SUPFAM" id="SSF56601">
    <property type="entry name" value="beta-lactamase/transpeptidase-like"/>
    <property type="match status" value="1"/>
</dbReference>
<comment type="catalytic activity">
    <reaction evidence="15">
        <text>Preferential cleavage: (Ac)2-L-Lys-D-Ala-|-D-Ala. Also transpeptidation of peptidyl-alanyl moieties that are N-acyl substituents of D-alanine.</text>
        <dbReference type="EC" id="3.4.16.4"/>
    </reaction>
</comment>
<dbReference type="PANTHER" id="PTHR32282:SF11">
    <property type="entry name" value="PENICILLIN-BINDING PROTEIN 1B"/>
    <property type="match status" value="1"/>
</dbReference>
<keyword evidence="13" id="KW-0511">Multifunctional enzyme</keyword>
<evidence type="ECO:0000256" key="17">
    <source>
        <dbReference type="SAM" id="Phobius"/>
    </source>
</evidence>
<dbReference type="GO" id="GO:0030288">
    <property type="term" value="C:outer membrane-bounded periplasmic space"/>
    <property type="evidence" value="ECO:0007669"/>
    <property type="project" value="TreeGrafter"/>
</dbReference>
<keyword evidence="11" id="KW-0573">Peptidoglycan synthesis</keyword>
<comment type="similarity">
    <text evidence="2">In the C-terminal section; belongs to the transpeptidase family.</text>
</comment>
<dbReference type="Pfam" id="PF00912">
    <property type="entry name" value="Transgly"/>
    <property type="match status" value="1"/>
</dbReference>
<dbReference type="GO" id="GO:0071555">
    <property type="term" value="P:cell wall organization"/>
    <property type="evidence" value="ECO:0007669"/>
    <property type="project" value="UniProtKB-KW"/>
</dbReference>
<dbReference type="InterPro" id="IPR001460">
    <property type="entry name" value="PCN-bd_Tpept"/>
</dbReference>
<dbReference type="GO" id="GO:0008360">
    <property type="term" value="P:regulation of cell shape"/>
    <property type="evidence" value="ECO:0007669"/>
    <property type="project" value="UniProtKB-KW"/>
</dbReference>
<evidence type="ECO:0000256" key="2">
    <source>
        <dbReference type="ARBA" id="ARBA00007090"/>
    </source>
</evidence>
<evidence type="ECO:0000256" key="14">
    <source>
        <dbReference type="ARBA" id="ARBA00023316"/>
    </source>
</evidence>
<evidence type="ECO:0000256" key="8">
    <source>
        <dbReference type="ARBA" id="ARBA00022679"/>
    </source>
</evidence>
<sequence length="675" mass="75470">MGKKFNKNRFIIKILLGAFLLFLSVILGVYLVSFILGPPTLTNQQNTIYYSNSDEIIGEESGSENRYWVELDEMSPAVIDATLMIEDKHFYDHHGFDFRRIAGAIWKDIQSFSLKEGASTLTQQYARNLFLTHEKTWERKLKEAFYTIRLEMYYSKDEILEGYLNTIYYGHGAYGIEAASNHFFNKSAKKLTLAEASMLAGIPKGPTYYSPLNDEERAKNRQLQILKSMLNEKKITEQEYDLATGKKLTYADQTDRNKVEIGSYFQDVVLQEASKILELDSESIRSGGFQIYTTLNIDYQKQLESKINTTVNHASEIQAGAIAMEPKTGGIRAMVGGRNYEESPFNRATMAKRMPGSAFKPFLYYTALENGYTPSTMLMSKPTTFELENAAVYSPSNFNGYYANQPITLARALALSDNVYAVKTNMFLGADKLVETAKNFGITSELPAVPSLALGTAAVTVEEMVTGYGLPANGGKKIDGYTIEKIIDRDGKTVFERDNDSSELVLDPQKAFILTQLMTGMFDRELDGYMAVTGSSIANDLTHLYAGKSGTTDSDSWMIGFSPSLVAGVWIGYDDNRSMEIVAESTYAKNIWAGFMESAHEGLPQEKFPSPAGVVGIPIDPATGERATPYCDASRVMYYEKGTEPESHCTEHFHIEGNEKEDNKGILEKLFEMFN</sequence>
<comment type="caution">
    <text evidence="20">The sequence shown here is derived from an EMBL/GenBank/DDBJ whole genome shotgun (WGS) entry which is preliminary data.</text>
</comment>
<evidence type="ECO:0000256" key="7">
    <source>
        <dbReference type="ARBA" id="ARBA00022676"/>
    </source>
</evidence>
<evidence type="ECO:0000256" key="13">
    <source>
        <dbReference type="ARBA" id="ARBA00023268"/>
    </source>
</evidence>
<keyword evidence="4" id="KW-1003">Cell membrane</keyword>
<gene>
    <name evidence="20" type="ORF">CIL05_01700</name>
</gene>
<keyword evidence="21" id="KW-1185">Reference proteome</keyword>
<keyword evidence="6" id="KW-0645">Protease</keyword>
<keyword evidence="9" id="KW-0378">Hydrolase</keyword>
<dbReference type="GO" id="GO:0006508">
    <property type="term" value="P:proteolysis"/>
    <property type="evidence" value="ECO:0007669"/>
    <property type="project" value="UniProtKB-KW"/>
</dbReference>
<evidence type="ECO:0000313" key="21">
    <source>
        <dbReference type="Proteomes" id="UP000218887"/>
    </source>
</evidence>
<dbReference type="OrthoDB" id="9766909at2"/>
<comment type="similarity">
    <text evidence="3">In the N-terminal section; belongs to the glycosyltransferase 51 family.</text>
</comment>
<proteinExistence type="inferred from homology"/>
<keyword evidence="17" id="KW-0812">Transmembrane</keyword>
<evidence type="ECO:0000256" key="12">
    <source>
        <dbReference type="ARBA" id="ARBA00023136"/>
    </source>
</evidence>
<evidence type="ECO:0000256" key="1">
    <source>
        <dbReference type="ARBA" id="ARBA00004236"/>
    </source>
</evidence>
<keyword evidence="12 17" id="KW-0472">Membrane</keyword>
<dbReference type="RefSeq" id="WP_095653764.1">
    <property type="nucleotide sequence ID" value="NZ_NPOA01000001.1"/>
</dbReference>
<evidence type="ECO:0000259" key="18">
    <source>
        <dbReference type="Pfam" id="PF00905"/>
    </source>
</evidence>
<dbReference type="SUPFAM" id="SSF53955">
    <property type="entry name" value="Lysozyme-like"/>
    <property type="match status" value="1"/>
</dbReference>
<dbReference type="GO" id="GO:0008658">
    <property type="term" value="F:penicillin binding"/>
    <property type="evidence" value="ECO:0007669"/>
    <property type="project" value="InterPro"/>
</dbReference>
<feature type="transmembrane region" description="Helical" evidence="17">
    <location>
        <begin position="12"/>
        <end position="36"/>
    </location>
</feature>
<dbReference type="InterPro" id="IPR023346">
    <property type="entry name" value="Lysozyme-like_dom_sf"/>
</dbReference>
<keyword evidence="5" id="KW-0121">Carboxypeptidase</keyword>
<dbReference type="InterPro" id="IPR050396">
    <property type="entry name" value="Glycosyltr_51/Transpeptidase"/>
</dbReference>
<evidence type="ECO:0000256" key="5">
    <source>
        <dbReference type="ARBA" id="ARBA00022645"/>
    </source>
</evidence>
<evidence type="ECO:0000256" key="4">
    <source>
        <dbReference type="ARBA" id="ARBA00022475"/>
    </source>
</evidence>
<dbReference type="AlphaFoldDB" id="A0A2A2IJW2"/>
<evidence type="ECO:0000313" key="20">
    <source>
        <dbReference type="EMBL" id="PAV31395.1"/>
    </source>
</evidence>
<evidence type="ECO:0000256" key="10">
    <source>
        <dbReference type="ARBA" id="ARBA00022960"/>
    </source>
</evidence>
<comment type="subcellular location">
    <subcellularLocation>
        <location evidence="1">Cell membrane</location>
    </subcellularLocation>
</comment>
<reference evidence="20 21" key="1">
    <citation type="submission" date="2017-08" db="EMBL/GenBank/DDBJ databases">
        <title>Virgibacillus indicus sp. nov. and Virgibacillus profoundi sp. nov, two moderately halophilic bacteria isolated from marine sediment by using the Microfluidic Streak Plate.</title>
        <authorList>
            <person name="Xu B."/>
            <person name="Hu B."/>
            <person name="Wang J."/>
            <person name="Zhu Y."/>
            <person name="Huang L."/>
            <person name="Du W."/>
            <person name="Huang Y."/>
        </authorList>
    </citation>
    <scope>NUCLEOTIDE SEQUENCE [LARGE SCALE GENOMIC DNA]</scope>
    <source>
        <strain evidence="20 21">IO3-P3-H5</strain>
    </source>
</reference>
<dbReference type="InterPro" id="IPR001264">
    <property type="entry name" value="Glyco_trans_51"/>
</dbReference>
<dbReference type="Pfam" id="PF00905">
    <property type="entry name" value="Transpeptidase"/>
    <property type="match status" value="1"/>
</dbReference>
<dbReference type="GO" id="GO:0009252">
    <property type="term" value="P:peptidoglycan biosynthetic process"/>
    <property type="evidence" value="ECO:0007669"/>
    <property type="project" value="UniProtKB-KW"/>
</dbReference>
<name>A0A2A2IJW2_9BACI</name>
<dbReference type="GO" id="GO:0009002">
    <property type="term" value="F:serine-type D-Ala-D-Ala carboxypeptidase activity"/>
    <property type="evidence" value="ECO:0007669"/>
    <property type="project" value="UniProtKB-EC"/>
</dbReference>
<dbReference type="PANTHER" id="PTHR32282">
    <property type="entry name" value="BINDING PROTEIN TRANSPEPTIDASE, PUTATIVE-RELATED"/>
    <property type="match status" value="1"/>
</dbReference>
<feature type="domain" description="Glycosyl transferase family 51" evidence="19">
    <location>
        <begin position="56"/>
        <end position="229"/>
    </location>
</feature>
<evidence type="ECO:0000256" key="6">
    <source>
        <dbReference type="ARBA" id="ARBA00022670"/>
    </source>
</evidence>
<dbReference type="EMBL" id="NPOA01000001">
    <property type="protein sequence ID" value="PAV31395.1"/>
    <property type="molecule type" value="Genomic_DNA"/>
</dbReference>
<organism evidence="20 21">
    <name type="scientific">Virgibacillus profundi</name>
    <dbReference type="NCBI Taxonomy" id="2024555"/>
    <lineage>
        <taxon>Bacteria</taxon>
        <taxon>Bacillati</taxon>
        <taxon>Bacillota</taxon>
        <taxon>Bacilli</taxon>
        <taxon>Bacillales</taxon>
        <taxon>Bacillaceae</taxon>
        <taxon>Virgibacillus</taxon>
    </lineage>
</organism>
<dbReference type="NCBIfam" id="TIGR02074">
    <property type="entry name" value="PBP_1a_fam"/>
    <property type="match status" value="1"/>
</dbReference>
<keyword evidence="8" id="KW-0808">Transferase</keyword>